<reference evidence="4 5" key="1">
    <citation type="journal article" date="2018" name="Science">
        <title>The opium poppy genome and morphinan production.</title>
        <authorList>
            <person name="Guo L."/>
            <person name="Winzer T."/>
            <person name="Yang X."/>
            <person name="Li Y."/>
            <person name="Ning Z."/>
            <person name="He Z."/>
            <person name="Teodor R."/>
            <person name="Lu Y."/>
            <person name="Bowser T.A."/>
            <person name="Graham I.A."/>
            <person name="Ye K."/>
        </authorList>
    </citation>
    <scope>NUCLEOTIDE SEQUENCE [LARGE SCALE GENOMIC DNA]</scope>
    <source>
        <strain evidence="5">cv. HN1</strain>
        <tissue evidence="4">Leaves</tissue>
    </source>
</reference>
<dbReference type="AlphaFoldDB" id="A0A4Y7JQS4"/>
<dbReference type="Pfam" id="PF17177">
    <property type="entry name" value="PPR_long"/>
    <property type="match status" value="1"/>
</dbReference>
<feature type="repeat" description="PPR" evidence="2">
    <location>
        <begin position="417"/>
        <end position="451"/>
    </location>
</feature>
<proteinExistence type="predicted"/>
<dbReference type="OMA" id="FHAKENH"/>
<dbReference type="Pfam" id="PF01535">
    <property type="entry name" value="PPR"/>
    <property type="match status" value="2"/>
</dbReference>
<dbReference type="PROSITE" id="PS51375">
    <property type="entry name" value="PPR"/>
    <property type="match status" value="4"/>
</dbReference>
<feature type="repeat" description="PPR" evidence="2">
    <location>
        <begin position="382"/>
        <end position="416"/>
    </location>
</feature>
<dbReference type="PANTHER" id="PTHR46862:SF2">
    <property type="entry name" value="OS02G0611400 PROTEIN"/>
    <property type="match status" value="1"/>
</dbReference>
<organism evidence="4 5">
    <name type="scientific">Papaver somniferum</name>
    <name type="common">Opium poppy</name>
    <dbReference type="NCBI Taxonomy" id="3469"/>
    <lineage>
        <taxon>Eukaryota</taxon>
        <taxon>Viridiplantae</taxon>
        <taxon>Streptophyta</taxon>
        <taxon>Embryophyta</taxon>
        <taxon>Tracheophyta</taxon>
        <taxon>Spermatophyta</taxon>
        <taxon>Magnoliopsida</taxon>
        <taxon>Ranunculales</taxon>
        <taxon>Papaveraceae</taxon>
        <taxon>Papaveroideae</taxon>
        <taxon>Papaver</taxon>
    </lineage>
</organism>
<evidence type="ECO:0000313" key="4">
    <source>
        <dbReference type="EMBL" id="RZC63443.1"/>
    </source>
</evidence>
<dbReference type="Gene3D" id="1.25.40.10">
    <property type="entry name" value="Tetratricopeptide repeat domain"/>
    <property type="match status" value="2"/>
</dbReference>
<dbReference type="EMBL" id="CM010719">
    <property type="protein sequence ID" value="RZC63443.1"/>
    <property type="molecule type" value="Genomic_DNA"/>
</dbReference>
<accession>A0A4Y7JQS4</accession>
<dbReference type="OrthoDB" id="185373at2759"/>
<dbReference type="InterPro" id="IPR033443">
    <property type="entry name" value="PROP1-like_PPR_dom"/>
</dbReference>
<feature type="repeat" description="PPR" evidence="2">
    <location>
        <begin position="452"/>
        <end position="486"/>
    </location>
</feature>
<sequence>MRPFLVSKQKSIINLIRQQSRLLSTIRSTSSNTNSQPSTEIFNFNVSSSNLITRNPKFSTPISLRSIHAQAIASADDENDSRVDSEDDNAMTEFLSRFVWIMRAKLTEAYPDSDKRVINDMLLLIVEKVVSELEIGGLGAMVVAAESDMSEDFSADLWKTVWEVSNSVLEDMQNEKKKEKMKRFLQCEEVRDMTRFASEIGVRGDMLREMRFKWAKEKMEESEFYQNFEIEDENVAGEVAVEEGVDVVGDGGEIMDLAVAGEVKPKVVSIPQRKGKIKYKLCGLDMSDTKWAEAADKYHEAEKLMFDEEPKEITGKCKLINEKILSLNVEDDPYALLVEWIELLQPRRVDWLILLEKLKERNSDLYLKMAELILNEESFQANIRDYSKLIDTHYKDSRLEDAERVLKKMTDKGIEPDILTSIILVHMYSKINNLERAQESFDSLKIQGFQPDTKVYNSLVMAYIKAGQPDVAENLIKDMETRDIKPTRDMLMALLRSFSECGEAVRAQSTSTSMILAGYQPDLAYYTSLVGAYGPSDPEHAREIFNKMRKAGIKPDDKCTANMMAGYEKKNSLDKALNLLLELEKDGFEPGFETYSVLVDWLAHLQLVDECEELLRKITEKGDLPPLKVHVSLCAMYSKEGDKTKALQALGVVEGKKDLLGADEFERIIDGLIAGGLTSDAERMLKVMEAQGFPASQRLKVSMMGSAFLPRRSKPKLNF</sequence>
<feature type="repeat" description="PPR" evidence="2">
    <location>
        <begin position="556"/>
        <end position="590"/>
    </location>
</feature>
<dbReference type="STRING" id="3469.A0A4Y7JQS4"/>
<protein>
    <recommendedName>
        <fullName evidence="3">PROP1-like PPR domain-containing protein</fullName>
    </recommendedName>
</protein>
<dbReference type="InterPro" id="IPR011990">
    <property type="entry name" value="TPR-like_helical_dom_sf"/>
</dbReference>
<evidence type="ECO:0000256" key="2">
    <source>
        <dbReference type="PROSITE-ProRule" id="PRU00708"/>
    </source>
</evidence>
<dbReference type="Gramene" id="RZC63443">
    <property type="protein sequence ID" value="RZC63443"/>
    <property type="gene ID" value="C5167_025198"/>
</dbReference>
<dbReference type="Pfam" id="PF13812">
    <property type="entry name" value="PPR_3"/>
    <property type="match status" value="1"/>
</dbReference>
<keyword evidence="5" id="KW-1185">Reference proteome</keyword>
<dbReference type="InterPro" id="IPR002885">
    <property type="entry name" value="PPR_rpt"/>
</dbReference>
<evidence type="ECO:0000313" key="5">
    <source>
        <dbReference type="Proteomes" id="UP000316621"/>
    </source>
</evidence>
<dbReference type="NCBIfam" id="TIGR00756">
    <property type="entry name" value="PPR"/>
    <property type="match status" value="3"/>
</dbReference>
<dbReference type="Proteomes" id="UP000316621">
    <property type="component" value="Chromosome 5"/>
</dbReference>
<keyword evidence="1" id="KW-0677">Repeat</keyword>
<dbReference type="PANTHER" id="PTHR46862">
    <property type="entry name" value="OS07G0661900 PROTEIN"/>
    <property type="match status" value="1"/>
</dbReference>
<evidence type="ECO:0000259" key="3">
    <source>
        <dbReference type="Pfam" id="PF17177"/>
    </source>
</evidence>
<evidence type="ECO:0000256" key="1">
    <source>
        <dbReference type="ARBA" id="ARBA00022737"/>
    </source>
</evidence>
<feature type="domain" description="PROP1-like PPR" evidence="3">
    <location>
        <begin position="374"/>
        <end position="506"/>
    </location>
</feature>
<name>A0A4Y7JQS4_PAPSO</name>
<gene>
    <name evidence="4" type="ORF">C5167_025198</name>
</gene>